<feature type="compositionally biased region" description="Basic and acidic residues" evidence="1">
    <location>
        <begin position="59"/>
        <end position="69"/>
    </location>
</feature>
<gene>
    <name evidence="2" type="ORF">THTE_3711</name>
</gene>
<keyword evidence="3" id="KW-1185">Reference proteome</keyword>
<sequence>MLIFRLIVETTSIVQVYDKFPGRINRPSRQPLPKKGCCGAKLGLLRARYEQLESPPRPPSDRELRPWHD</sequence>
<evidence type="ECO:0000256" key="1">
    <source>
        <dbReference type="SAM" id="MobiDB-lite"/>
    </source>
</evidence>
<dbReference type="Proteomes" id="UP000215086">
    <property type="component" value="Chromosome"/>
</dbReference>
<dbReference type="EMBL" id="CP018477">
    <property type="protein sequence ID" value="ASV76312.1"/>
    <property type="molecule type" value="Genomic_DNA"/>
</dbReference>
<organism evidence="2 3">
    <name type="scientific">Thermogutta terrifontis</name>
    <dbReference type="NCBI Taxonomy" id="1331910"/>
    <lineage>
        <taxon>Bacteria</taxon>
        <taxon>Pseudomonadati</taxon>
        <taxon>Planctomycetota</taxon>
        <taxon>Planctomycetia</taxon>
        <taxon>Pirellulales</taxon>
        <taxon>Thermoguttaceae</taxon>
        <taxon>Thermogutta</taxon>
    </lineage>
</organism>
<name>A0A286RK58_9BACT</name>
<accession>A0A286RK58</accession>
<reference evidence="2 3" key="1">
    <citation type="journal article" name="Front. Microbiol.">
        <title>Sugar Metabolism of the First Thermophilic Planctomycete Thermogutta terrifontis: Comparative Genomic and Transcriptomic Approaches.</title>
        <authorList>
            <person name="Elcheninov A.G."/>
            <person name="Menzel P."/>
            <person name="Gudbergsdottir S.R."/>
            <person name="Slesarev A.I."/>
            <person name="Kadnikov V.V."/>
            <person name="Krogh A."/>
            <person name="Bonch-Osmolovskaya E.A."/>
            <person name="Peng X."/>
            <person name="Kublanov I.V."/>
        </authorList>
    </citation>
    <scope>NUCLEOTIDE SEQUENCE [LARGE SCALE GENOMIC DNA]</scope>
    <source>
        <strain evidence="2 3">R1</strain>
    </source>
</reference>
<dbReference type="KEGG" id="ttf:THTE_3711"/>
<evidence type="ECO:0000313" key="3">
    <source>
        <dbReference type="Proteomes" id="UP000215086"/>
    </source>
</evidence>
<feature type="region of interest" description="Disordered" evidence="1">
    <location>
        <begin position="49"/>
        <end position="69"/>
    </location>
</feature>
<dbReference type="AlphaFoldDB" id="A0A286RK58"/>
<protein>
    <submittedName>
        <fullName evidence="2">Uncharacterized protein</fullName>
    </submittedName>
</protein>
<evidence type="ECO:0000313" key="2">
    <source>
        <dbReference type="EMBL" id="ASV76312.1"/>
    </source>
</evidence>
<proteinExistence type="predicted"/>